<gene>
    <name evidence="1" type="ORF">ACH5RR_009392</name>
</gene>
<comment type="caution">
    <text evidence="1">The sequence shown here is derived from an EMBL/GenBank/DDBJ whole genome shotgun (WGS) entry which is preliminary data.</text>
</comment>
<accession>A0ABD3AHJ2</accession>
<evidence type="ECO:0000313" key="2">
    <source>
        <dbReference type="Proteomes" id="UP001630127"/>
    </source>
</evidence>
<name>A0ABD3AHJ2_9GENT</name>
<keyword evidence="2" id="KW-1185">Reference proteome</keyword>
<organism evidence="1 2">
    <name type="scientific">Cinchona calisaya</name>
    <dbReference type="NCBI Taxonomy" id="153742"/>
    <lineage>
        <taxon>Eukaryota</taxon>
        <taxon>Viridiplantae</taxon>
        <taxon>Streptophyta</taxon>
        <taxon>Embryophyta</taxon>
        <taxon>Tracheophyta</taxon>
        <taxon>Spermatophyta</taxon>
        <taxon>Magnoliopsida</taxon>
        <taxon>eudicotyledons</taxon>
        <taxon>Gunneridae</taxon>
        <taxon>Pentapetalae</taxon>
        <taxon>asterids</taxon>
        <taxon>lamiids</taxon>
        <taxon>Gentianales</taxon>
        <taxon>Rubiaceae</taxon>
        <taxon>Cinchonoideae</taxon>
        <taxon>Cinchoneae</taxon>
        <taxon>Cinchona</taxon>
    </lineage>
</organism>
<dbReference type="Proteomes" id="UP001630127">
    <property type="component" value="Unassembled WGS sequence"/>
</dbReference>
<evidence type="ECO:0000313" key="1">
    <source>
        <dbReference type="EMBL" id="KAL3530070.1"/>
    </source>
</evidence>
<protein>
    <submittedName>
        <fullName evidence="1">Uncharacterized protein</fullName>
    </submittedName>
</protein>
<dbReference type="AlphaFoldDB" id="A0ABD3AHJ2"/>
<dbReference type="EMBL" id="JBJUIK010000004">
    <property type="protein sequence ID" value="KAL3530070.1"/>
    <property type="molecule type" value="Genomic_DNA"/>
</dbReference>
<proteinExistence type="predicted"/>
<sequence length="86" mass="9687">MLEPVLPFPVPLPRLVESLPYLAFFLSSRSIGVSASTIPWCGVVAATVWVPKISKQARLHDPYPSPKAFGFMPYLKRELHHDIEEN</sequence>
<reference evidence="1 2" key="1">
    <citation type="submission" date="2024-11" db="EMBL/GenBank/DDBJ databases">
        <title>A near-complete genome assembly of Cinchona calisaya.</title>
        <authorList>
            <person name="Lian D.C."/>
            <person name="Zhao X.W."/>
            <person name="Wei L."/>
        </authorList>
    </citation>
    <scope>NUCLEOTIDE SEQUENCE [LARGE SCALE GENOMIC DNA]</scope>
    <source>
        <tissue evidence="1">Nenye</tissue>
    </source>
</reference>